<dbReference type="InterPro" id="IPR036397">
    <property type="entry name" value="RNaseH_sf"/>
</dbReference>
<dbReference type="InterPro" id="IPR012337">
    <property type="entry name" value="RNaseH-like_sf"/>
</dbReference>
<gene>
    <name evidence="9" type="ORF">S01H4_15741</name>
</gene>
<evidence type="ECO:0000256" key="6">
    <source>
        <dbReference type="ARBA" id="ARBA00022759"/>
    </source>
</evidence>
<comment type="caution">
    <text evidence="9">The sequence shown here is derived from an EMBL/GenBank/DDBJ whole genome shotgun (WGS) entry which is preliminary data.</text>
</comment>
<name>X1BH08_9ZZZZ</name>
<protein>
    <recommendedName>
        <fullName evidence="3">ribonuclease H</fullName>
        <ecNumber evidence="3">3.1.26.4</ecNumber>
    </recommendedName>
</protein>
<dbReference type="AlphaFoldDB" id="X1BH08"/>
<dbReference type="GO" id="GO:0004523">
    <property type="term" value="F:RNA-DNA hybrid ribonuclease activity"/>
    <property type="evidence" value="ECO:0007669"/>
    <property type="project" value="UniProtKB-EC"/>
</dbReference>
<proteinExistence type="inferred from homology"/>
<evidence type="ECO:0000256" key="7">
    <source>
        <dbReference type="ARBA" id="ARBA00022801"/>
    </source>
</evidence>
<dbReference type="SUPFAM" id="SSF53098">
    <property type="entry name" value="Ribonuclease H-like"/>
    <property type="match status" value="1"/>
</dbReference>
<comment type="catalytic activity">
    <reaction evidence="1">
        <text>Endonucleolytic cleavage to 5'-phosphomonoester.</text>
        <dbReference type="EC" id="3.1.26.4"/>
    </reaction>
</comment>
<comment type="similarity">
    <text evidence="2">Belongs to the RNase H family.</text>
</comment>
<organism evidence="9">
    <name type="scientific">marine sediment metagenome</name>
    <dbReference type="NCBI Taxonomy" id="412755"/>
    <lineage>
        <taxon>unclassified sequences</taxon>
        <taxon>metagenomes</taxon>
        <taxon>ecological metagenomes</taxon>
    </lineage>
</organism>
<keyword evidence="6" id="KW-0255">Endonuclease</keyword>
<dbReference type="InterPro" id="IPR002156">
    <property type="entry name" value="RNaseH_domain"/>
</dbReference>
<accession>X1BH08</accession>
<dbReference type="PROSITE" id="PS50879">
    <property type="entry name" value="RNASE_H_1"/>
    <property type="match status" value="1"/>
</dbReference>
<dbReference type="EMBL" id="BART01006898">
    <property type="protein sequence ID" value="GAG71341.1"/>
    <property type="molecule type" value="Genomic_DNA"/>
</dbReference>
<keyword evidence="4" id="KW-0540">Nuclease</keyword>
<dbReference type="Gene3D" id="3.30.420.10">
    <property type="entry name" value="Ribonuclease H-like superfamily/Ribonuclease H"/>
    <property type="match status" value="1"/>
</dbReference>
<evidence type="ECO:0000313" key="9">
    <source>
        <dbReference type="EMBL" id="GAG71341.1"/>
    </source>
</evidence>
<dbReference type="PANTHER" id="PTHR10642">
    <property type="entry name" value="RIBONUCLEASE H1"/>
    <property type="match status" value="1"/>
</dbReference>
<reference evidence="9" key="1">
    <citation type="journal article" date="2014" name="Front. Microbiol.">
        <title>High frequency of phylogenetically diverse reductive dehalogenase-homologous genes in deep subseafloor sedimentary metagenomes.</title>
        <authorList>
            <person name="Kawai M."/>
            <person name="Futagami T."/>
            <person name="Toyoda A."/>
            <person name="Takaki Y."/>
            <person name="Nishi S."/>
            <person name="Hori S."/>
            <person name="Arai W."/>
            <person name="Tsubouchi T."/>
            <person name="Morono Y."/>
            <person name="Uchiyama I."/>
            <person name="Ito T."/>
            <person name="Fujiyama A."/>
            <person name="Inagaki F."/>
            <person name="Takami H."/>
        </authorList>
    </citation>
    <scope>NUCLEOTIDE SEQUENCE</scope>
    <source>
        <strain evidence="9">Expedition CK06-06</strain>
    </source>
</reference>
<evidence type="ECO:0000256" key="1">
    <source>
        <dbReference type="ARBA" id="ARBA00000077"/>
    </source>
</evidence>
<feature type="domain" description="RNase H type-1" evidence="8">
    <location>
        <begin position="1"/>
        <end position="132"/>
    </location>
</feature>
<evidence type="ECO:0000256" key="4">
    <source>
        <dbReference type="ARBA" id="ARBA00022722"/>
    </source>
</evidence>
<evidence type="ECO:0000256" key="5">
    <source>
        <dbReference type="ARBA" id="ARBA00022723"/>
    </source>
</evidence>
<evidence type="ECO:0000256" key="2">
    <source>
        <dbReference type="ARBA" id="ARBA00005300"/>
    </source>
</evidence>
<dbReference type="Pfam" id="PF00075">
    <property type="entry name" value="RNase_H"/>
    <property type="match status" value="1"/>
</dbReference>
<dbReference type="GO" id="GO:0003676">
    <property type="term" value="F:nucleic acid binding"/>
    <property type="evidence" value="ECO:0007669"/>
    <property type="project" value="InterPro"/>
</dbReference>
<sequence>MRKINIFTDGSSVGNPGPAGAAAILLTEGHPRKIIAKPLGERTNNQAELAAVYMALKALKNPAQAMVHLFTDSQLVKGLLIDNWKAKANLNLVKAVRDMTKALGGLEVIKVKGHSGDELNELADSLARKEAYEQLRLNG</sequence>
<dbReference type="PANTHER" id="PTHR10642:SF26">
    <property type="entry name" value="RIBONUCLEASE H1"/>
    <property type="match status" value="1"/>
</dbReference>
<evidence type="ECO:0000259" key="8">
    <source>
        <dbReference type="PROSITE" id="PS50879"/>
    </source>
</evidence>
<dbReference type="EC" id="3.1.26.4" evidence="3"/>
<dbReference type="GO" id="GO:0043137">
    <property type="term" value="P:DNA replication, removal of RNA primer"/>
    <property type="evidence" value="ECO:0007669"/>
    <property type="project" value="TreeGrafter"/>
</dbReference>
<evidence type="ECO:0000256" key="3">
    <source>
        <dbReference type="ARBA" id="ARBA00012180"/>
    </source>
</evidence>
<keyword evidence="7" id="KW-0378">Hydrolase</keyword>
<keyword evidence="5" id="KW-0479">Metal-binding</keyword>
<dbReference type="InterPro" id="IPR050092">
    <property type="entry name" value="RNase_H"/>
</dbReference>
<dbReference type="GO" id="GO:0046872">
    <property type="term" value="F:metal ion binding"/>
    <property type="evidence" value="ECO:0007669"/>
    <property type="project" value="UniProtKB-KW"/>
</dbReference>